<proteinExistence type="predicted"/>
<accession>A0ACA9LKW3</accession>
<keyword evidence="2" id="KW-1185">Reference proteome</keyword>
<gene>
    <name evidence="1" type="ORF">SCALOS_LOCUS4664</name>
</gene>
<protein>
    <submittedName>
        <fullName evidence="1">8906_t:CDS:1</fullName>
    </submittedName>
</protein>
<comment type="caution">
    <text evidence="1">The sequence shown here is derived from an EMBL/GenBank/DDBJ whole genome shotgun (WGS) entry which is preliminary data.</text>
</comment>
<organism evidence="1 2">
    <name type="scientific">Scutellospora calospora</name>
    <dbReference type="NCBI Taxonomy" id="85575"/>
    <lineage>
        <taxon>Eukaryota</taxon>
        <taxon>Fungi</taxon>
        <taxon>Fungi incertae sedis</taxon>
        <taxon>Mucoromycota</taxon>
        <taxon>Glomeromycotina</taxon>
        <taxon>Glomeromycetes</taxon>
        <taxon>Diversisporales</taxon>
        <taxon>Gigasporaceae</taxon>
        <taxon>Scutellospora</taxon>
    </lineage>
</organism>
<feature type="non-terminal residue" evidence="1">
    <location>
        <position position="1"/>
    </location>
</feature>
<evidence type="ECO:0000313" key="2">
    <source>
        <dbReference type="Proteomes" id="UP000789860"/>
    </source>
</evidence>
<evidence type="ECO:0000313" key="1">
    <source>
        <dbReference type="EMBL" id="CAG8536454.1"/>
    </source>
</evidence>
<dbReference type="Proteomes" id="UP000789860">
    <property type="component" value="Unassembled WGS sequence"/>
</dbReference>
<name>A0ACA9LKW3_9GLOM</name>
<dbReference type="EMBL" id="CAJVPM010006566">
    <property type="protein sequence ID" value="CAG8536454.1"/>
    <property type="molecule type" value="Genomic_DNA"/>
</dbReference>
<sequence length="44" mass="5068">YAKLIAFAEITDIYAKLCDLEDNYITNQNISALKKAADFQRIEE</sequence>
<reference evidence="1" key="1">
    <citation type="submission" date="2021-06" db="EMBL/GenBank/DDBJ databases">
        <authorList>
            <person name="Kallberg Y."/>
            <person name="Tangrot J."/>
            <person name="Rosling A."/>
        </authorList>
    </citation>
    <scope>NUCLEOTIDE SEQUENCE</scope>
    <source>
        <strain evidence="1">AU212A</strain>
    </source>
</reference>